<dbReference type="PATRIC" id="fig|1194972.3.peg.4710"/>
<keyword evidence="2" id="KW-0560">Oxidoreductase</keyword>
<dbReference type="PANTHER" id="PTHR30466:SF11">
    <property type="entry name" value="FLAVIN-DEPENDENT MONOOXYGENASE, REDUCTASE SUBUNIT HSAB"/>
    <property type="match status" value="1"/>
</dbReference>
<reference evidence="4 5" key="1">
    <citation type="journal article" date="2012" name="J. Bacteriol.">
        <title>Complete Genome Sequence of Mycobacterium vaccae Type Strain ATCC 25954.</title>
        <authorList>
            <person name="Ho Y.S."/>
            <person name="Adroub S.A."/>
            <person name="Abadi M."/>
            <person name="Al Alwan B."/>
            <person name="Alkhateeb R."/>
            <person name="Gao G."/>
            <person name="Ragab A."/>
            <person name="Ali S."/>
            <person name="van Soolingen D."/>
            <person name="Bitter W."/>
            <person name="Pain A."/>
            <person name="Abdallah A.M."/>
        </authorList>
    </citation>
    <scope>NUCLEOTIDE SEQUENCE [LARGE SCALE GENOMIC DNA]</scope>
    <source>
        <strain evidence="4 5">ATCC 25954</strain>
    </source>
</reference>
<dbReference type="Proteomes" id="UP000006072">
    <property type="component" value="Unassembled WGS sequence"/>
</dbReference>
<dbReference type="InterPro" id="IPR002563">
    <property type="entry name" value="Flavin_Rdtase-like_dom"/>
</dbReference>
<evidence type="ECO:0000313" key="5">
    <source>
        <dbReference type="Proteomes" id="UP000006072"/>
    </source>
</evidence>
<dbReference type="Pfam" id="PF01613">
    <property type="entry name" value="Flavin_Reduct"/>
    <property type="match status" value="1"/>
</dbReference>
<dbReference type="AlphaFoldDB" id="K0ULM1"/>
<dbReference type="PANTHER" id="PTHR30466">
    <property type="entry name" value="FLAVIN REDUCTASE"/>
    <property type="match status" value="1"/>
</dbReference>
<dbReference type="InterPro" id="IPR012349">
    <property type="entry name" value="Split_barrel_FMN-bd"/>
</dbReference>
<dbReference type="InterPro" id="IPR050268">
    <property type="entry name" value="NADH-dep_flavin_reductase"/>
</dbReference>
<comment type="similarity">
    <text evidence="1">Belongs to the non-flavoprotein flavin reductase family.</text>
</comment>
<keyword evidence="5" id="KW-1185">Reference proteome</keyword>
<organism evidence="4 5">
    <name type="scientific">Mycolicibacterium vaccae ATCC 25954</name>
    <dbReference type="NCBI Taxonomy" id="1194972"/>
    <lineage>
        <taxon>Bacteria</taxon>
        <taxon>Bacillati</taxon>
        <taxon>Actinomycetota</taxon>
        <taxon>Actinomycetes</taxon>
        <taxon>Mycobacteriales</taxon>
        <taxon>Mycobacteriaceae</taxon>
        <taxon>Mycolicibacterium</taxon>
    </lineage>
</organism>
<evidence type="ECO:0000313" key="4">
    <source>
        <dbReference type="EMBL" id="EJZ05885.1"/>
    </source>
</evidence>
<comment type="caution">
    <text evidence="4">The sequence shown here is derived from an EMBL/GenBank/DDBJ whole genome shotgun (WGS) entry which is preliminary data.</text>
</comment>
<dbReference type="EMBL" id="ALQA01000069">
    <property type="protein sequence ID" value="EJZ05885.1"/>
    <property type="molecule type" value="Genomic_DNA"/>
</dbReference>
<feature type="domain" description="Flavin reductase like" evidence="3">
    <location>
        <begin position="19"/>
        <end position="166"/>
    </location>
</feature>
<dbReference type="HOGENOM" id="CLU_059021_2_2_11"/>
<proteinExistence type="inferred from homology"/>
<gene>
    <name evidence="4" type="ORF">MVAC_23650</name>
</gene>
<accession>K0ULM1</accession>
<evidence type="ECO:0000259" key="3">
    <source>
        <dbReference type="SMART" id="SM00903"/>
    </source>
</evidence>
<dbReference type="eggNOG" id="COG1853">
    <property type="taxonomic scope" value="Bacteria"/>
</dbReference>
<dbReference type="GO" id="GO:0042602">
    <property type="term" value="F:riboflavin reductase (NADPH) activity"/>
    <property type="evidence" value="ECO:0007669"/>
    <property type="project" value="TreeGrafter"/>
</dbReference>
<dbReference type="SMART" id="SM00903">
    <property type="entry name" value="Flavin_Reduct"/>
    <property type="match status" value="1"/>
</dbReference>
<dbReference type="GO" id="GO:0010181">
    <property type="term" value="F:FMN binding"/>
    <property type="evidence" value="ECO:0007669"/>
    <property type="project" value="InterPro"/>
</dbReference>
<evidence type="ECO:0000256" key="2">
    <source>
        <dbReference type="ARBA" id="ARBA00023002"/>
    </source>
</evidence>
<evidence type="ECO:0000256" key="1">
    <source>
        <dbReference type="ARBA" id="ARBA00008898"/>
    </source>
</evidence>
<sequence>MSVKSTLTPVGAREFVRAISCAATPVTIVTTDADGLRWGQTVSAVSRVSDEPAVLGVCINRRSPINAAIRACGSFNVSLLGPEHHSAADSFAGRLHAGRPAFTFLDDEWRSGANGLPVFVDSVAAFECELHSITDVGSHHLYLGEVRNVAHTDAEPLLHMRGSYRTLAAHTTEGHHA</sequence>
<protein>
    <submittedName>
        <fullName evidence="4">Oxidoreductase</fullName>
    </submittedName>
</protein>
<name>K0ULM1_MYCVA</name>
<dbReference type="SUPFAM" id="SSF50475">
    <property type="entry name" value="FMN-binding split barrel"/>
    <property type="match status" value="1"/>
</dbReference>
<dbReference type="Gene3D" id="2.30.110.10">
    <property type="entry name" value="Electron Transport, Fmn-binding Protein, Chain A"/>
    <property type="match status" value="1"/>
</dbReference>